<dbReference type="EMBL" id="BMLB01000003">
    <property type="protein sequence ID" value="GGK69569.1"/>
    <property type="molecule type" value="Genomic_DNA"/>
</dbReference>
<dbReference type="RefSeq" id="WP_022921396.1">
    <property type="nucleotide sequence ID" value="NZ_BMLB01000003.1"/>
</dbReference>
<accession>A0ABQ2F897</accession>
<reference evidence="5" key="1">
    <citation type="journal article" date="2019" name="Int. J. Syst. Evol. Microbiol.">
        <title>The Global Catalogue of Microorganisms (GCM) 10K type strain sequencing project: providing services to taxonomists for standard genome sequencing and annotation.</title>
        <authorList>
            <consortium name="The Broad Institute Genomics Platform"/>
            <consortium name="The Broad Institute Genome Sequencing Center for Infectious Disease"/>
            <person name="Wu L."/>
            <person name="Ma J."/>
        </authorList>
    </citation>
    <scope>NUCLEOTIDE SEQUENCE [LARGE SCALE GENOMIC DNA]</scope>
    <source>
        <strain evidence="5">CGMCC 1.5362</strain>
    </source>
</reference>
<name>A0ABQ2F897_9MICO</name>
<feature type="signal peptide" evidence="2">
    <location>
        <begin position="1"/>
        <end position="22"/>
    </location>
</feature>
<evidence type="ECO:0000313" key="5">
    <source>
        <dbReference type="Proteomes" id="UP000662111"/>
    </source>
</evidence>
<keyword evidence="5" id="KW-1185">Reference proteome</keyword>
<keyword evidence="2" id="KW-0732">Signal</keyword>
<proteinExistence type="predicted"/>
<keyword evidence="1" id="KW-1133">Transmembrane helix</keyword>
<dbReference type="Proteomes" id="UP000662111">
    <property type="component" value="Unassembled WGS sequence"/>
</dbReference>
<sequence length="252" mass="25178">MKFSTRLAAMAVPGLVALPLLAAPAVADDHGTELMATLGELNDSGGSGTAWAKVDGTSVWLSVEVQGLLDGAPHAQHIHIGGANSCPDPMMEGTGPDGAIRTTDAADSYGAVAVSLTNDGGMTGPDHALDVANFPATGTYTYERTIEVSEEVAAQIADGQGVVVVHGVDHDGSGAYDGEQMSDLDPSLPTEATDPALCGELAVGQMDAPSGGVQTGGASTEGMEYSGFAMGGAVLAAAGIGGLLLRNRRAEG</sequence>
<dbReference type="Pfam" id="PF07452">
    <property type="entry name" value="CHRD"/>
    <property type="match status" value="1"/>
</dbReference>
<keyword evidence="1" id="KW-0812">Transmembrane</keyword>
<keyword evidence="1" id="KW-0472">Membrane</keyword>
<feature type="transmembrane region" description="Helical" evidence="1">
    <location>
        <begin position="225"/>
        <end position="245"/>
    </location>
</feature>
<evidence type="ECO:0000313" key="4">
    <source>
        <dbReference type="EMBL" id="GGK69569.1"/>
    </source>
</evidence>
<feature type="domain" description="CHRD" evidence="3">
    <location>
        <begin position="42"/>
        <end position="172"/>
    </location>
</feature>
<organism evidence="4 5">
    <name type="scientific">Ornithinimicrobium pekingense</name>
    <dbReference type="NCBI Taxonomy" id="384677"/>
    <lineage>
        <taxon>Bacteria</taxon>
        <taxon>Bacillati</taxon>
        <taxon>Actinomycetota</taxon>
        <taxon>Actinomycetes</taxon>
        <taxon>Micrococcales</taxon>
        <taxon>Ornithinimicrobiaceae</taxon>
        <taxon>Ornithinimicrobium</taxon>
    </lineage>
</organism>
<dbReference type="InterPro" id="IPR010895">
    <property type="entry name" value="CHRD"/>
</dbReference>
<feature type="chain" id="PRO_5047205617" description="CHRD domain-containing protein" evidence="2">
    <location>
        <begin position="23"/>
        <end position="252"/>
    </location>
</feature>
<evidence type="ECO:0000256" key="1">
    <source>
        <dbReference type="SAM" id="Phobius"/>
    </source>
</evidence>
<comment type="caution">
    <text evidence="4">The sequence shown here is derived from an EMBL/GenBank/DDBJ whole genome shotgun (WGS) entry which is preliminary data.</text>
</comment>
<evidence type="ECO:0000259" key="3">
    <source>
        <dbReference type="Pfam" id="PF07452"/>
    </source>
</evidence>
<gene>
    <name evidence="4" type="ORF">GCM10011509_17450</name>
</gene>
<protein>
    <recommendedName>
        <fullName evidence="3">CHRD domain-containing protein</fullName>
    </recommendedName>
</protein>
<evidence type="ECO:0000256" key="2">
    <source>
        <dbReference type="SAM" id="SignalP"/>
    </source>
</evidence>